<organism evidence="2 3">
    <name type="scientific">Actinomadura alba</name>
    <dbReference type="NCBI Taxonomy" id="406431"/>
    <lineage>
        <taxon>Bacteria</taxon>
        <taxon>Bacillati</taxon>
        <taxon>Actinomycetota</taxon>
        <taxon>Actinomycetes</taxon>
        <taxon>Streptosporangiales</taxon>
        <taxon>Thermomonosporaceae</taxon>
        <taxon>Actinomadura</taxon>
    </lineage>
</organism>
<accession>A0ABR7LI15</accession>
<protein>
    <submittedName>
        <fullName evidence="2">Uncharacterized protein</fullName>
    </submittedName>
</protein>
<evidence type="ECO:0000256" key="1">
    <source>
        <dbReference type="SAM" id="Phobius"/>
    </source>
</evidence>
<evidence type="ECO:0000313" key="3">
    <source>
        <dbReference type="Proteomes" id="UP000805614"/>
    </source>
</evidence>
<dbReference type="RefSeq" id="WP_187241502.1">
    <property type="nucleotide sequence ID" value="NZ_BAAAOK010000055.1"/>
</dbReference>
<keyword evidence="1" id="KW-0812">Transmembrane</keyword>
<evidence type="ECO:0000313" key="2">
    <source>
        <dbReference type="EMBL" id="MBC6464497.1"/>
    </source>
</evidence>
<dbReference type="EMBL" id="JABVEC010000002">
    <property type="protein sequence ID" value="MBC6464497.1"/>
    <property type="molecule type" value="Genomic_DNA"/>
</dbReference>
<keyword evidence="3" id="KW-1185">Reference proteome</keyword>
<sequence length="100" mass="10258">MTVAVLALTTAAITRAVVARPVIATDDDSLAADDALRADEAHKLLLPLPIAPAMIFMVGSTASPALTWVFLGYSVAFAIAYGVVGSARTQTRTGSEEPAG</sequence>
<proteinExistence type="predicted"/>
<feature type="transmembrane region" description="Helical" evidence="1">
    <location>
        <begin position="65"/>
        <end position="84"/>
    </location>
</feature>
<keyword evidence="1" id="KW-1133">Transmembrane helix</keyword>
<gene>
    <name evidence="2" type="ORF">HKK74_03150</name>
</gene>
<dbReference type="Proteomes" id="UP000805614">
    <property type="component" value="Unassembled WGS sequence"/>
</dbReference>
<reference evidence="2 3" key="1">
    <citation type="submission" date="2020-06" db="EMBL/GenBank/DDBJ databases">
        <title>Actinomadura xiongansis sp. nov., isolated from soil of Baiyangdian.</title>
        <authorList>
            <person name="Zhang X."/>
        </authorList>
    </citation>
    <scope>NUCLEOTIDE SEQUENCE [LARGE SCALE GENOMIC DNA]</scope>
    <source>
        <strain evidence="2 3">HBUM206468</strain>
    </source>
</reference>
<name>A0ABR7LI15_9ACTN</name>
<keyword evidence="1" id="KW-0472">Membrane</keyword>
<comment type="caution">
    <text evidence="2">The sequence shown here is derived from an EMBL/GenBank/DDBJ whole genome shotgun (WGS) entry which is preliminary data.</text>
</comment>